<accession>A0AAD4E778</accession>
<dbReference type="EMBL" id="JABBWK010000031">
    <property type="protein sequence ID" value="KAG1899719.1"/>
    <property type="molecule type" value="Genomic_DNA"/>
</dbReference>
<dbReference type="GeneID" id="64663892"/>
<proteinExistence type="predicted"/>
<sequence>MLQIVAIPVHDNDSTPGPWYSTMAPVPPLTVIMPATFRMTTRAPLGVVQPPILPVRFTPMTLGHFNSQGISAMTSTASAPPTPQATIPKPPAFGV</sequence>
<organism evidence="2 3">
    <name type="scientific">Suillus fuscotomentosus</name>
    <dbReference type="NCBI Taxonomy" id="1912939"/>
    <lineage>
        <taxon>Eukaryota</taxon>
        <taxon>Fungi</taxon>
        <taxon>Dikarya</taxon>
        <taxon>Basidiomycota</taxon>
        <taxon>Agaricomycotina</taxon>
        <taxon>Agaricomycetes</taxon>
        <taxon>Agaricomycetidae</taxon>
        <taxon>Boletales</taxon>
        <taxon>Suillineae</taxon>
        <taxon>Suillaceae</taxon>
        <taxon>Suillus</taxon>
    </lineage>
</organism>
<feature type="compositionally biased region" description="Pro residues" evidence="1">
    <location>
        <begin position="80"/>
        <end position="95"/>
    </location>
</feature>
<feature type="region of interest" description="Disordered" evidence="1">
    <location>
        <begin position="72"/>
        <end position="95"/>
    </location>
</feature>
<evidence type="ECO:0000256" key="1">
    <source>
        <dbReference type="SAM" id="MobiDB-lite"/>
    </source>
</evidence>
<name>A0AAD4E778_9AGAM</name>
<dbReference type="Proteomes" id="UP001195769">
    <property type="component" value="Unassembled WGS sequence"/>
</dbReference>
<evidence type="ECO:0000313" key="2">
    <source>
        <dbReference type="EMBL" id="KAG1899719.1"/>
    </source>
</evidence>
<dbReference type="AlphaFoldDB" id="A0AAD4E778"/>
<gene>
    <name evidence="2" type="ORF">F5891DRAFT_1232795</name>
</gene>
<keyword evidence="3" id="KW-1185">Reference proteome</keyword>
<dbReference type="RefSeq" id="XP_041225295.1">
    <property type="nucleotide sequence ID" value="XM_041369594.1"/>
</dbReference>
<comment type="caution">
    <text evidence="2">The sequence shown here is derived from an EMBL/GenBank/DDBJ whole genome shotgun (WGS) entry which is preliminary data.</text>
</comment>
<protein>
    <submittedName>
        <fullName evidence="2">Uncharacterized protein</fullName>
    </submittedName>
</protein>
<evidence type="ECO:0000313" key="3">
    <source>
        <dbReference type="Proteomes" id="UP001195769"/>
    </source>
</evidence>
<reference evidence="2" key="1">
    <citation type="journal article" date="2020" name="New Phytol.">
        <title>Comparative genomics reveals dynamic genome evolution in host specialist ectomycorrhizal fungi.</title>
        <authorList>
            <person name="Lofgren L.A."/>
            <person name="Nguyen N.H."/>
            <person name="Vilgalys R."/>
            <person name="Ruytinx J."/>
            <person name="Liao H.L."/>
            <person name="Branco S."/>
            <person name="Kuo A."/>
            <person name="LaButti K."/>
            <person name="Lipzen A."/>
            <person name="Andreopoulos W."/>
            <person name="Pangilinan J."/>
            <person name="Riley R."/>
            <person name="Hundley H."/>
            <person name="Na H."/>
            <person name="Barry K."/>
            <person name="Grigoriev I.V."/>
            <person name="Stajich J.E."/>
            <person name="Kennedy P.G."/>
        </authorList>
    </citation>
    <scope>NUCLEOTIDE SEQUENCE</scope>
    <source>
        <strain evidence="2">FC203</strain>
    </source>
</reference>